<name>A0ABQ3D501_9ACTN</name>
<organism evidence="3 4">
    <name type="scientific">Streptomyces canarius</name>
    <dbReference type="NCBI Taxonomy" id="285453"/>
    <lineage>
        <taxon>Bacteria</taxon>
        <taxon>Bacillati</taxon>
        <taxon>Actinomycetota</taxon>
        <taxon>Actinomycetes</taxon>
        <taxon>Kitasatosporales</taxon>
        <taxon>Streptomycetaceae</taxon>
        <taxon>Streptomyces</taxon>
    </lineage>
</organism>
<keyword evidence="4" id="KW-1185">Reference proteome</keyword>
<sequence length="295" mass="30630">MTRTTIAHPPAGTAGRPPGSGARRARRVFRGRLGYIAAFVVGTSLFAAACAGAGQERQGAESGREGRPAGPAAPAGTLTSRQARHALLTEAYLGSQWTEVTDSADRRDGLLRGTVNARDWLTHEEDAAVCRRLLDRLGDDRILGTPLPGTQAVAVFDADDGNRLRYAVGTYSADRLRAERRWFGTLAQTCGVFAATRPDGTTENVRVTSLPVPEGDGTRQALSVVAKGTTEGVPFTVSVDVALVTSGNSAITVINGGLADASHVTTGLAVRLGAPRLTSVLAGGTPPPQPTGPLD</sequence>
<feature type="compositionally biased region" description="Basic and acidic residues" evidence="1">
    <location>
        <begin position="58"/>
        <end position="67"/>
    </location>
</feature>
<evidence type="ECO:0008006" key="5">
    <source>
        <dbReference type="Google" id="ProtNLM"/>
    </source>
</evidence>
<keyword evidence="2" id="KW-0812">Transmembrane</keyword>
<keyword evidence="2" id="KW-0472">Membrane</keyword>
<evidence type="ECO:0000256" key="1">
    <source>
        <dbReference type="SAM" id="MobiDB-lite"/>
    </source>
</evidence>
<proteinExistence type="predicted"/>
<dbReference type="RefSeq" id="WP_229917679.1">
    <property type="nucleotide sequence ID" value="NZ_BMVN01000041.1"/>
</dbReference>
<evidence type="ECO:0000313" key="4">
    <source>
        <dbReference type="Proteomes" id="UP000653644"/>
    </source>
</evidence>
<dbReference type="EMBL" id="BMVN01000041">
    <property type="protein sequence ID" value="GHA59194.1"/>
    <property type="molecule type" value="Genomic_DNA"/>
</dbReference>
<reference evidence="4" key="1">
    <citation type="journal article" date="2019" name="Int. J. Syst. Evol. Microbiol.">
        <title>The Global Catalogue of Microorganisms (GCM) 10K type strain sequencing project: providing services to taxonomists for standard genome sequencing and annotation.</title>
        <authorList>
            <consortium name="The Broad Institute Genomics Platform"/>
            <consortium name="The Broad Institute Genome Sequencing Center for Infectious Disease"/>
            <person name="Wu L."/>
            <person name="Ma J."/>
        </authorList>
    </citation>
    <scope>NUCLEOTIDE SEQUENCE [LARGE SCALE GENOMIC DNA]</scope>
    <source>
        <strain evidence="4">JCM 4733</strain>
    </source>
</reference>
<feature type="region of interest" description="Disordered" evidence="1">
    <location>
        <begin position="1"/>
        <end position="23"/>
    </location>
</feature>
<keyword evidence="2" id="KW-1133">Transmembrane helix</keyword>
<accession>A0ABQ3D501</accession>
<comment type="caution">
    <text evidence="3">The sequence shown here is derived from an EMBL/GenBank/DDBJ whole genome shotgun (WGS) entry which is preliminary data.</text>
</comment>
<feature type="compositionally biased region" description="Low complexity" evidence="1">
    <location>
        <begin position="9"/>
        <end position="22"/>
    </location>
</feature>
<gene>
    <name evidence="3" type="ORF">GCM10010345_74350</name>
</gene>
<evidence type="ECO:0000256" key="2">
    <source>
        <dbReference type="SAM" id="Phobius"/>
    </source>
</evidence>
<protein>
    <recommendedName>
        <fullName evidence="5">Lipoprotein</fullName>
    </recommendedName>
</protein>
<feature type="transmembrane region" description="Helical" evidence="2">
    <location>
        <begin position="33"/>
        <end position="54"/>
    </location>
</feature>
<feature type="region of interest" description="Disordered" evidence="1">
    <location>
        <begin position="57"/>
        <end position="77"/>
    </location>
</feature>
<evidence type="ECO:0000313" key="3">
    <source>
        <dbReference type="EMBL" id="GHA59194.1"/>
    </source>
</evidence>
<dbReference type="Proteomes" id="UP000653644">
    <property type="component" value="Unassembled WGS sequence"/>
</dbReference>